<sequence>MEWIVAVMAVLGGILPLVALYLASSRVRNELARLTAALDKIDDYIADTSMSEQEKQDAIQGTLEPKFNWGRVTYTYEWIQRLILQNALADLRGPVLLTAVGVFFATTASVWSIWLS</sequence>
<feature type="transmembrane region" description="Helical" evidence="1">
    <location>
        <begin position="95"/>
        <end position="114"/>
    </location>
</feature>
<gene>
    <name evidence="2" type="ORF">DMH04_38120</name>
</gene>
<comment type="caution">
    <text evidence="2">The sequence shown here is derived from an EMBL/GenBank/DDBJ whole genome shotgun (WGS) entry which is preliminary data.</text>
</comment>
<accession>A0A428YYJ2</accession>
<evidence type="ECO:0000313" key="3">
    <source>
        <dbReference type="Proteomes" id="UP000287547"/>
    </source>
</evidence>
<keyword evidence="1" id="KW-0812">Transmembrane</keyword>
<name>A0A428YYJ2_KIBAR</name>
<keyword evidence="1" id="KW-0472">Membrane</keyword>
<evidence type="ECO:0000256" key="1">
    <source>
        <dbReference type="SAM" id="Phobius"/>
    </source>
</evidence>
<dbReference type="Proteomes" id="UP000287547">
    <property type="component" value="Unassembled WGS sequence"/>
</dbReference>
<keyword evidence="1" id="KW-1133">Transmembrane helix</keyword>
<dbReference type="EMBL" id="QHKI01000047">
    <property type="protein sequence ID" value="RSM75543.1"/>
    <property type="molecule type" value="Genomic_DNA"/>
</dbReference>
<protein>
    <submittedName>
        <fullName evidence="2">Uncharacterized protein</fullName>
    </submittedName>
</protein>
<dbReference type="AlphaFoldDB" id="A0A428YYJ2"/>
<organism evidence="2 3">
    <name type="scientific">Kibdelosporangium aridum</name>
    <dbReference type="NCBI Taxonomy" id="2030"/>
    <lineage>
        <taxon>Bacteria</taxon>
        <taxon>Bacillati</taxon>
        <taxon>Actinomycetota</taxon>
        <taxon>Actinomycetes</taxon>
        <taxon>Pseudonocardiales</taxon>
        <taxon>Pseudonocardiaceae</taxon>
        <taxon>Kibdelosporangium</taxon>
    </lineage>
</organism>
<proteinExistence type="predicted"/>
<reference evidence="2 3" key="1">
    <citation type="submission" date="2018-05" db="EMBL/GenBank/DDBJ databases">
        <title>Evolution of GPA BGCs.</title>
        <authorList>
            <person name="Waglechner N."/>
            <person name="Wright G.D."/>
        </authorList>
    </citation>
    <scope>NUCLEOTIDE SEQUENCE [LARGE SCALE GENOMIC DNA]</scope>
    <source>
        <strain evidence="2 3">A82846</strain>
    </source>
</reference>
<evidence type="ECO:0000313" key="2">
    <source>
        <dbReference type="EMBL" id="RSM75543.1"/>
    </source>
</evidence>
<feature type="transmembrane region" description="Helical" evidence="1">
    <location>
        <begin position="6"/>
        <end position="23"/>
    </location>
</feature>